<dbReference type="AlphaFoldDB" id="A0AAU8A888"/>
<dbReference type="SUPFAM" id="SSF54373">
    <property type="entry name" value="FAD-linked reductases, C-terminal domain"/>
    <property type="match status" value="1"/>
</dbReference>
<dbReference type="Gene3D" id="3.50.50.60">
    <property type="entry name" value="FAD/NAD(P)-binding domain"/>
    <property type="match status" value="1"/>
</dbReference>
<protein>
    <submittedName>
        <fullName evidence="3">NAD(P)/FAD-dependent oxidoreductase</fullName>
    </submittedName>
</protein>
<dbReference type="PROSITE" id="PS51257">
    <property type="entry name" value="PROKAR_LIPOPROTEIN"/>
    <property type="match status" value="1"/>
</dbReference>
<evidence type="ECO:0000259" key="1">
    <source>
        <dbReference type="Pfam" id="PF01266"/>
    </source>
</evidence>
<accession>A0AAU8A888</accession>
<dbReference type="Gene3D" id="3.30.9.10">
    <property type="entry name" value="D-Amino Acid Oxidase, subunit A, domain 2"/>
    <property type="match status" value="1"/>
</dbReference>
<dbReference type="InterPro" id="IPR052745">
    <property type="entry name" value="G3P_Oxidase/Oxidoreductase"/>
</dbReference>
<dbReference type="InterPro" id="IPR036188">
    <property type="entry name" value="FAD/NAD-bd_sf"/>
</dbReference>
<dbReference type="CDD" id="cd19946">
    <property type="entry name" value="GlpA-like_Fer2_BFD-like"/>
    <property type="match status" value="1"/>
</dbReference>
<dbReference type="SUPFAM" id="SSF51905">
    <property type="entry name" value="FAD/NAD(P)-binding domain"/>
    <property type="match status" value="1"/>
</dbReference>
<dbReference type="InterPro" id="IPR006076">
    <property type="entry name" value="FAD-dep_OxRdtase"/>
</dbReference>
<evidence type="ECO:0000259" key="2">
    <source>
        <dbReference type="Pfam" id="PF04324"/>
    </source>
</evidence>
<feature type="domain" description="BFD-like [2Fe-2S]-binding" evidence="2">
    <location>
        <begin position="397"/>
        <end position="450"/>
    </location>
</feature>
<dbReference type="RefSeq" id="WP_079545958.1">
    <property type="nucleotide sequence ID" value="NZ_CP117826.1"/>
</dbReference>
<dbReference type="Pfam" id="PF01266">
    <property type="entry name" value="DAO"/>
    <property type="match status" value="1"/>
</dbReference>
<gene>
    <name evidence="3" type="ORF">PUP29_10430</name>
</gene>
<dbReference type="PANTHER" id="PTHR42720">
    <property type="entry name" value="GLYCEROL-3-PHOSPHATE DEHYDROGENASE"/>
    <property type="match status" value="1"/>
</dbReference>
<organism evidence="3">
    <name type="scientific">Christensenella massiliensis</name>
    <dbReference type="NCBI Taxonomy" id="1805714"/>
    <lineage>
        <taxon>Bacteria</taxon>
        <taxon>Bacillati</taxon>
        <taxon>Bacillota</taxon>
        <taxon>Clostridia</taxon>
        <taxon>Christensenellales</taxon>
        <taxon>Christensenellaceae</taxon>
        <taxon>Christensenella</taxon>
    </lineage>
</organism>
<name>A0AAU8A888_9FIRM</name>
<dbReference type="InterPro" id="IPR041854">
    <property type="entry name" value="BFD-like_2Fe2S-bd_dom_sf"/>
</dbReference>
<feature type="domain" description="FAD dependent oxidoreductase" evidence="1">
    <location>
        <begin position="6"/>
        <end position="352"/>
    </location>
</feature>
<reference evidence="3" key="1">
    <citation type="submission" date="2023-02" db="EMBL/GenBank/DDBJ databases">
        <title>Gut commensal Christensenella minuta modulates host metabolism via a new class of secondary bile acids.</title>
        <authorList>
            <person name="Liu C."/>
        </authorList>
    </citation>
    <scope>NUCLEOTIDE SEQUENCE</scope>
    <source>
        <strain evidence="3">CA70</strain>
    </source>
</reference>
<proteinExistence type="predicted"/>
<dbReference type="PANTHER" id="PTHR42720:SF1">
    <property type="entry name" value="GLYCEROL 3-PHOSPHATE OXIDASE"/>
    <property type="match status" value="1"/>
</dbReference>
<sequence length="477" mass="52263">MKQAYDVIIIGGGITGCAAAYECSKYDFKTVLLEKENDIACGSTKANSAIIHAGYDPEPGTLMAKYNARGNELAHRLAKKLDIPFRETGSLVLAFSEEEVREVRRLFENGVRNGVPVEIIPGAEVLRREPNISKQVKCALWAPTGAIISPWEFAAALIETAVRNSVECRLMSPVKRINRQDGLFEVTAGGEKYRAKYIVNAAGLYADKVYEMAGGQGLHITPVRGEYFLFDKTMGGLVSTVVFQCPTKLGKGVVVAPTVHGNLYAGPDSKTADARDDTSTHRNELEYIREMAVKSVPTIDFSQNIRNFAGLRAVAGEDFVVGESAVENFINAAGIKSPGLSSAPAIAEDIVQILGRCGLALRRKETFRGERRVLRMNEISFEEQDALIRENPSYGRVVCRCQTITEGEIIDILHRPVVPRSIDGIKRRCAAGMGRCQGGFCEPRIHDIMARELGVPMKDILQDTEGSYIVTGETKED</sequence>
<evidence type="ECO:0000313" key="3">
    <source>
        <dbReference type="EMBL" id="XCC61931.1"/>
    </source>
</evidence>
<dbReference type="Pfam" id="PF04324">
    <property type="entry name" value="Fer2_BFD"/>
    <property type="match status" value="1"/>
</dbReference>
<dbReference type="EMBL" id="CP117826">
    <property type="protein sequence ID" value="XCC61931.1"/>
    <property type="molecule type" value="Genomic_DNA"/>
</dbReference>
<dbReference type="InterPro" id="IPR007419">
    <property type="entry name" value="BFD-like_2Fe2S-bd_dom"/>
</dbReference>
<dbReference type="Gene3D" id="1.10.10.1100">
    <property type="entry name" value="BFD-like [2Fe-2S]-binding domain"/>
    <property type="match status" value="1"/>
</dbReference>